<sequence length="336" mass="36707">MSETSSLHRENEPGTPVRGLDFEGVGGVVETPIAESSSVGTLTGLGEDFDSFGEHAKKKETPLLNRDLIINNLNLLVSNLNTLKHDLEIRTTQNEALKTAMSKLELENSHLKSQNRTLVIDLKSLTKETRLQKIQLNSGVSRTPVSGYVGIIDAPEVTEVLSMLKSTRDNMKEVMFCPESHPETDRLGLVGLRAAGLEGASMSPSPTKGGDMALTVQTLADTFDLEQDPFGEALQSLSPTRAHVLKDNLIKEIEQRALGLGSMEFKEDDVIEEGLLKGIKSCEKRVDELRVNRVVENLFHDSPPRAYKGNPFDGLDGEEGGGGDMHVDSSFLVQNE</sequence>
<keyword evidence="3" id="KW-1185">Reference proteome</keyword>
<feature type="compositionally biased region" description="Basic and acidic residues" evidence="1">
    <location>
        <begin position="1"/>
        <end position="12"/>
    </location>
</feature>
<comment type="caution">
    <text evidence="2">The sequence shown here is derived from an EMBL/GenBank/DDBJ whole genome shotgun (WGS) entry which is preliminary data.</text>
</comment>
<gene>
    <name evidence="2" type="ORF">TrLO_g4048</name>
</gene>
<feature type="region of interest" description="Disordered" evidence="1">
    <location>
        <begin position="1"/>
        <end position="23"/>
    </location>
</feature>
<accession>A0A9W7EFQ8</accession>
<evidence type="ECO:0000313" key="3">
    <source>
        <dbReference type="Proteomes" id="UP001165122"/>
    </source>
</evidence>
<organism evidence="2 3">
    <name type="scientific">Triparma laevis f. longispina</name>
    <dbReference type="NCBI Taxonomy" id="1714387"/>
    <lineage>
        <taxon>Eukaryota</taxon>
        <taxon>Sar</taxon>
        <taxon>Stramenopiles</taxon>
        <taxon>Ochrophyta</taxon>
        <taxon>Bolidophyceae</taxon>
        <taxon>Parmales</taxon>
        <taxon>Triparmaceae</taxon>
        <taxon>Triparma</taxon>
    </lineage>
</organism>
<dbReference type="OrthoDB" id="10531784at2759"/>
<evidence type="ECO:0000313" key="2">
    <source>
        <dbReference type="EMBL" id="GMH79459.1"/>
    </source>
</evidence>
<dbReference type="EMBL" id="BRXW01000918">
    <property type="protein sequence ID" value="GMH79459.1"/>
    <property type="molecule type" value="Genomic_DNA"/>
</dbReference>
<name>A0A9W7EFQ8_9STRA</name>
<proteinExistence type="predicted"/>
<feature type="region of interest" description="Disordered" evidence="1">
    <location>
        <begin position="302"/>
        <end position="336"/>
    </location>
</feature>
<protein>
    <submittedName>
        <fullName evidence="2">Uncharacterized protein</fullName>
    </submittedName>
</protein>
<reference evidence="3" key="1">
    <citation type="journal article" date="2023" name="Commun. Biol.">
        <title>Genome analysis of Parmales, the sister group of diatoms, reveals the evolutionary specialization of diatoms from phago-mixotrophs to photoautotrophs.</title>
        <authorList>
            <person name="Ban H."/>
            <person name="Sato S."/>
            <person name="Yoshikawa S."/>
            <person name="Yamada K."/>
            <person name="Nakamura Y."/>
            <person name="Ichinomiya M."/>
            <person name="Sato N."/>
            <person name="Blanc-Mathieu R."/>
            <person name="Endo H."/>
            <person name="Kuwata A."/>
            <person name="Ogata H."/>
        </authorList>
    </citation>
    <scope>NUCLEOTIDE SEQUENCE [LARGE SCALE GENOMIC DNA]</scope>
    <source>
        <strain evidence="3">NIES 3700</strain>
    </source>
</reference>
<evidence type="ECO:0000256" key="1">
    <source>
        <dbReference type="SAM" id="MobiDB-lite"/>
    </source>
</evidence>
<dbReference type="AlphaFoldDB" id="A0A9W7EFQ8"/>
<dbReference type="Proteomes" id="UP001165122">
    <property type="component" value="Unassembled WGS sequence"/>
</dbReference>